<geneLocation type="plasmid" evidence="3">
    <name>pdfi3</name>
</geneLocation>
<sequence>MFKGPLSDVSLISILMLLRENKHSGVLHVNSDVPMTMTLSSGELIDGCVLDWTGLEAVQTTPLDPNVGHFHFVKGDVEGEPLGFFDAVITEWARVCDEWEVVRPQIGSPSVVFEGSTALLGGEALSVREIALRTGRPLLDVASDMAVAVQAGQARPLERRSWLSYRLPHDGELHDDMTRHLDGTVSFGDLLKLGFHPARVREYVVGQINSGWRFPGCGWVIRDLTWEADVATRSGGVLAGHA</sequence>
<feature type="domain" description="PatA-like N-terminal" evidence="1">
    <location>
        <begin position="3"/>
        <end position="100"/>
    </location>
</feature>
<proteinExistence type="predicted"/>
<name>A0A221T3I9_9DEIO</name>
<evidence type="ECO:0000313" key="3">
    <source>
        <dbReference type="Proteomes" id="UP000259030"/>
    </source>
</evidence>
<organism evidence="2 3">
    <name type="scientific">Deinococcus ficus</name>
    <dbReference type="NCBI Taxonomy" id="317577"/>
    <lineage>
        <taxon>Bacteria</taxon>
        <taxon>Thermotogati</taxon>
        <taxon>Deinococcota</taxon>
        <taxon>Deinococci</taxon>
        <taxon>Deinococcales</taxon>
        <taxon>Deinococcaceae</taxon>
        <taxon>Deinococcus</taxon>
    </lineage>
</organism>
<evidence type="ECO:0000259" key="1">
    <source>
        <dbReference type="Pfam" id="PF14332"/>
    </source>
</evidence>
<dbReference type="InterPro" id="IPR025497">
    <property type="entry name" value="PatA-like_N"/>
</dbReference>
<dbReference type="EMBL" id="CP021084">
    <property type="protein sequence ID" value="ASN83448.1"/>
    <property type="molecule type" value="Genomic_DNA"/>
</dbReference>
<protein>
    <recommendedName>
        <fullName evidence="1">PatA-like N-terminal domain-containing protein</fullName>
    </recommendedName>
</protein>
<gene>
    <name evidence="2" type="ORF">DFI_19820</name>
</gene>
<keyword evidence="2" id="KW-0614">Plasmid</keyword>
<keyword evidence="3" id="KW-1185">Reference proteome</keyword>
<dbReference type="Pfam" id="PF14332">
    <property type="entry name" value="DUF4388"/>
    <property type="match status" value="1"/>
</dbReference>
<reference evidence="2 3" key="1">
    <citation type="submission" date="2017-05" db="EMBL/GenBank/DDBJ databases">
        <title>The complete genome sequence of Deinococcus ficus isolated from the rhizosphere of the Ficus religiosa L. in Taiwan.</title>
        <authorList>
            <person name="Wu K.-M."/>
            <person name="Liao T.-L."/>
            <person name="Liu Y.-M."/>
            <person name="Young C.-C."/>
            <person name="Tsai S.-F."/>
        </authorList>
    </citation>
    <scope>NUCLEOTIDE SEQUENCE [LARGE SCALE GENOMIC DNA]</scope>
    <source>
        <strain evidence="2 3">CC-FR2-10</strain>
        <plasmid evidence="3">pdfi3</plasmid>
    </source>
</reference>
<dbReference type="KEGG" id="dfc:DFI_19820"/>
<accession>A0A221T3I9</accession>
<evidence type="ECO:0000313" key="2">
    <source>
        <dbReference type="EMBL" id="ASN83448.1"/>
    </source>
</evidence>
<dbReference type="RefSeq" id="WP_051307726.1">
    <property type="nucleotide sequence ID" value="NZ_CP021084.1"/>
</dbReference>
<dbReference type="Proteomes" id="UP000259030">
    <property type="component" value="Plasmid pDFI3"/>
</dbReference>
<dbReference type="AlphaFoldDB" id="A0A221T3I9"/>